<comment type="caution">
    <text evidence="9">The sequence shown here is derived from an EMBL/GenBank/DDBJ whole genome shotgun (WGS) entry which is preliminary data.</text>
</comment>
<comment type="similarity">
    <text evidence="1">Belongs to the NAF1 family.</text>
</comment>
<dbReference type="GO" id="GO:0005730">
    <property type="term" value="C:nucleolus"/>
    <property type="evidence" value="ECO:0007669"/>
    <property type="project" value="UniProtKB-SubCell"/>
</dbReference>
<dbReference type="OrthoDB" id="21550at2759"/>
<feature type="region of interest" description="Disordered" evidence="8">
    <location>
        <begin position="248"/>
        <end position="311"/>
    </location>
</feature>
<dbReference type="GO" id="GO:0005732">
    <property type="term" value="C:sno(s)RNA-containing ribonucleoprotein complex"/>
    <property type="evidence" value="ECO:0007669"/>
    <property type="project" value="InterPro"/>
</dbReference>
<keyword evidence="4" id="KW-0597">Phosphoprotein</keyword>
<keyword evidence="5 7" id="KW-0694">RNA-binding</keyword>
<dbReference type="GO" id="GO:0006364">
    <property type="term" value="P:rRNA processing"/>
    <property type="evidence" value="ECO:0007669"/>
    <property type="project" value="UniProtKB-KW"/>
</dbReference>
<evidence type="ECO:0000313" key="9">
    <source>
        <dbReference type="EMBL" id="KAJ2848605.1"/>
    </source>
</evidence>
<proteinExistence type="inferred from homology"/>
<keyword evidence="6 7" id="KW-0539">Nucleus</keyword>
<evidence type="ECO:0000256" key="6">
    <source>
        <dbReference type="ARBA" id="ARBA00023242"/>
    </source>
</evidence>
<keyword evidence="10" id="KW-1185">Reference proteome</keyword>
<reference evidence="9" key="1">
    <citation type="submission" date="2022-07" db="EMBL/GenBank/DDBJ databases">
        <title>Phylogenomic reconstructions and comparative analyses of Kickxellomycotina fungi.</title>
        <authorList>
            <person name="Reynolds N.K."/>
            <person name="Stajich J.E."/>
            <person name="Barry K."/>
            <person name="Grigoriev I.V."/>
            <person name="Crous P."/>
            <person name="Smith M.E."/>
        </authorList>
    </citation>
    <scope>NUCLEOTIDE SEQUENCE</scope>
    <source>
        <strain evidence="9">NRRL 1566</strain>
    </source>
</reference>
<gene>
    <name evidence="9" type="ORF">IWW36_003199</name>
</gene>
<comment type="similarity">
    <text evidence="7">Belongs to the GAR1 family.</text>
</comment>
<dbReference type="GO" id="GO:0001522">
    <property type="term" value="P:pseudouridine synthesis"/>
    <property type="evidence" value="ECO:0007669"/>
    <property type="project" value="InterPro"/>
</dbReference>
<keyword evidence="7" id="KW-0687">Ribonucleoprotein</keyword>
<dbReference type="PANTHER" id="PTHR31633:SF1">
    <property type="entry name" value="H_ACA RIBONUCLEOPROTEIN COMPLEX NON-CORE SUBUNIT NAF1"/>
    <property type="match status" value="1"/>
</dbReference>
<dbReference type="InterPro" id="IPR038664">
    <property type="entry name" value="Gar1/Naf1_Cbf5-bd_sf"/>
</dbReference>
<evidence type="ECO:0000256" key="2">
    <source>
        <dbReference type="ARBA" id="ARBA00022517"/>
    </source>
</evidence>
<evidence type="ECO:0000256" key="7">
    <source>
        <dbReference type="RuleBase" id="RU364004"/>
    </source>
</evidence>
<evidence type="ECO:0000313" key="10">
    <source>
        <dbReference type="Proteomes" id="UP001139887"/>
    </source>
</evidence>
<dbReference type="Pfam" id="PF04410">
    <property type="entry name" value="Gar1"/>
    <property type="match status" value="1"/>
</dbReference>
<evidence type="ECO:0000256" key="4">
    <source>
        <dbReference type="ARBA" id="ARBA00022553"/>
    </source>
</evidence>
<evidence type="ECO:0000256" key="8">
    <source>
        <dbReference type="SAM" id="MobiDB-lite"/>
    </source>
</evidence>
<dbReference type="EMBL" id="JANBUW010000150">
    <property type="protein sequence ID" value="KAJ2848605.1"/>
    <property type="molecule type" value="Genomic_DNA"/>
</dbReference>
<dbReference type="AlphaFoldDB" id="A0A9W8LYS6"/>
<keyword evidence="2 7" id="KW-0690">Ribosome biogenesis</keyword>
<organism evidence="9 10">
    <name type="scientific">Coemansia brasiliensis</name>
    <dbReference type="NCBI Taxonomy" id="2650707"/>
    <lineage>
        <taxon>Eukaryota</taxon>
        <taxon>Fungi</taxon>
        <taxon>Fungi incertae sedis</taxon>
        <taxon>Zoopagomycota</taxon>
        <taxon>Kickxellomycotina</taxon>
        <taxon>Kickxellomycetes</taxon>
        <taxon>Kickxellales</taxon>
        <taxon>Kickxellaceae</taxon>
        <taxon>Coemansia</taxon>
    </lineage>
</organism>
<dbReference type="Proteomes" id="UP001139887">
    <property type="component" value="Unassembled WGS sequence"/>
</dbReference>
<name>A0A9W8LYS6_9FUNG</name>
<dbReference type="Gene3D" id="2.40.10.230">
    <property type="entry name" value="Probable tRNA pseudouridine synthase domain"/>
    <property type="match status" value="1"/>
</dbReference>
<evidence type="ECO:0000256" key="3">
    <source>
        <dbReference type="ARBA" id="ARBA00022552"/>
    </source>
</evidence>
<dbReference type="GO" id="GO:0003723">
    <property type="term" value="F:RNA binding"/>
    <property type="evidence" value="ECO:0007669"/>
    <property type="project" value="UniProtKB-KW"/>
</dbReference>
<dbReference type="SUPFAM" id="SSF50447">
    <property type="entry name" value="Translation proteins"/>
    <property type="match status" value="1"/>
</dbReference>
<evidence type="ECO:0000256" key="5">
    <source>
        <dbReference type="ARBA" id="ARBA00022884"/>
    </source>
</evidence>
<dbReference type="GO" id="GO:0000493">
    <property type="term" value="P:box H/ACA snoRNP assembly"/>
    <property type="evidence" value="ECO:0007669"/>
    <property type="project" value="InterPro"/>
</dbReference>
<feature type="region of interest" description="Disordered" evidence="8">
    <location>
        <begin position="41"/>
        <end position="77"/>
    </location>
</feature>
<keyword evidence="3 7" id="KW-0698">rRNA processing</keyword>
<feature type="compositionally biased region" description="Acidic residues" evidence="8">
    <location>
        <begin position="57"/>
        <end position="76"/>
    </location>
</feature>
<comment type="function">
    <text evidence="7">Required for ribosome biogenesis. Part of a complex which catalyzes pseudouridylation of rRNA. This involves the isomerization of uridine such that the ribose is subsequently attached to C5, instead of the normal N1. Pseudouridine ("psi") residues may serve to stabilize the conformation of rRNAs.</text>
</comment>
<sequence length="311" mass="34034">MNGEQLENTLDSKPALQNTSIVQLEQTIRDANAYISSELGTESKESAVANSPCASADSDDSSSSDSDLDVDSDSDMDDKQRDLLQIMEEDEDDDPTSTVVKTRNEVVNPEVSAPPISQLPDTAELCSLGTVHSIVDNSVIIQANTSGEVHVLDSDSLVAFDDRKVLGMVFDIFGPVTRPMYTVRFSQAGDIDLSACVVGRPVFYAPGWARMLSTNKLRVKGTDASNEYDEEVAEDAMEFSDDEAEIAFKRQKKKREQARRFREPRVPPGSTKQTSNDSEPAKSIGSEAASSSVAGRKLQSYEDMYDPEYGF</sequence>
<dbReference type="PANTHER" id="PTHR31633">
    <property type="entry name" value="H/ACA RIBONUCLEOPROTEIN COMPLEX NON-CORE SUBUNIT NAF1"/>
    <property type="match status" value="1"/>
</dbReference>
<dbReference type="InterPro" id="IPR009000">
    <property type="entry name" value="Transl_B-barrel_sf"/>
</dbReference>
<dbReference type="InterPro" id="IPR007504">
    <property type="entry name" value="H/ACA_rnp_Gar1/Naf1"/>
</dbReference>
<comment type="subcellular location">
    <subcellularLocation>
        <location evidence="7">Nucleus</location>
        <location evidence="7">Nucleolus</location>
    </subcellularLocation>
</comment>
<protein>
    <recommendedName>
        <fullName evidence="7">H/ACA ribonucleoprotein complex subunit</fullName>
    </recommendedName>
</protein>
<accession>A0A9W8LYS6</accession>
<evidence type="ECO:0000256" key="1">
    <source>
        <dbReference type="ARBA" id="ARBA00009801"/>
    </source>
</evidence>
<dbReference type="InterPro" id="IPR040309">
    <property type="entry name" value="Naf1"/>
</dbReference>
<comment type="subunit">
    <text evidence="7">Component of the small nucleolar ribonucleoprotein particles containing H/ACA-type snoRNAs (H/ACA snoRNPs).</text>
</comment>